<sequence length="63" mass="6800">MELFVGFVSGLLCLVAFGVGILLGVLCGAQSAVDQTLRQGYFKAYGKRYRTVEIIDDNAQGAR</sequence>
<dbReference type="EMBL" id="JBEUWX010000001">
    <property type="protein sequence ID" value="MFA9948729.1"/>
    <property type="molecule type" value="Genomic_DNA"/>
</dbReference>
<keyword evidence="1" id="KW-0812">Transmembrane</keyword>
<evidence type="ECO:0000313" key="2">
    <source>
        <dbReference type="EMBL" id="MFA9948729.1"/>
    </source>
</evidence>
<gene>
    <name evidence="2" type="ORF">ABCS64_00045</name>
    <name evidence="3" type="ORF">ABCS64_02200</name>
</gene>
<name>A0ABV4UBF9_9RHOO</name>
<protein>
    <submittedName>
        <fullName evidence="2">Uncharacterized protein</fullName>
    </submittedName>
</protein>
<evidence type="ECO:0000313" key="4">
    <source>
        <dbReference type="Proteomes" id="UP001574673"/>
    </source>
</evidence>
<evidence type="ECO:0000313" key="3">
    <source>
        <dbReference type="EMBL" id="MFA9949151.1"/>
    </source>
</evidence>
<dbReference type="RefSeq" id="WP_418889905.1">
    <property type="nucleotide sequence ID" value="NZ_JBEUWX010000001.1"/>
</dbReference>
<keyword evidence="1" id="KW-1133">Transmembrane helix</keyword>
<organism evidence="2 4">
    <name type="scientific">Dentiradicibacter hellwigii</name>
    <dbReference type="NCBI Taxonomy" id="3149053"/>
    <lineage>
        <taxon>Bacteria</taxon>
        <taxon>Pseudomonadati</taxon>
        <taxon>Pseudomonadota</taxon>
        <taxon>Betaproteobacteria</taxon>
        <taxon>Rhodocyclales</taxon>
        <taxon>Rhodocyclaceae</taxon>
        <taxon>Dentiradicibacter</taxon>
    </lineage>
</organism>
<proteinExistence type="predicted"/>
<reference evidence="4" key="1">
    <citation type="submission" date="2024-06" db="EMBL/GenBank/DDBJ databases">
        <title>Radixoralia hellwigii gen. nov., sp nov., isolated from a root canal in the human oral cavity.</title>
        <authorList>
            <person name="Bartsch S."/>
            <person name="Wittmer A."/>
            <person name="Schulz A.-K."/>
            <person name="Neumann-Schaal M."/>
            <person name="Wolf J."/>
            <person name="Gronow S."/>
            <person name="Tennert C."/>
            <person name="Haecker G."/>
            <person name="Cieplik F."/>
            <person name="Al-Ahmad A."/>
        </authorList>
    </citation>
    <scope>NUCLEOTIDE SEQUENCE [LARGE SCALE GENOMIC DNA]</scope>
    <source>
        <strain evidence="4">Wk13</strain>
    </source>
</reference>
<dbReference type="Proteomes" id="UP001574673">
    <property type="component" value="Unassembled WGS sequence"/>
</dbReference>
<reference evidence="2" key="2">
    <citation type="journal article" date="2025" name="Int. J. Syst. Evol. Microbiol.">
        <title>Dentiradicibacter hellwigii gen. nov., sp. nov., isolated from a secondary infected root canal in the human oral cavity.</title>
        <authorList>
            <person name="Bartsch S."/>
            <person name="Wittmer A."/>
            <person name="Weber A.K."/>
            <person name="Neumann-Schaal M."/>
            <person name="Wolf J."/>
            <person name="Gronow S."/>
            <person name="Turnbull J.D."/>
            <person name="Tennert C."/>
            <person name="Hacker G."/>
            <person name="Cieplik F."/>
            <person name="Al-Ahmad A."/>
        </authorList>
    </citation>
    <scope>NUCLEOTIDE SEQUENCE</scope>
    <source>
        <strain evidence="2">Wk13</strain>
    </source>
</reference>
<keyword evidence="4" id="KW-1185">Reference proteome</keyword>
<feature type="transmembrane region" description="Helical" evidence="1">
    <location>
        <begin position="6"/>
        <end position="29"/>
    </location>
</feature>
<keyword evidence="1" id="KW-0472">Membrane</keyword>
<accession>A0ABV4UBF9</accession>
<evidence type="ECO:0000256" key="1">
    <source>
        <dbReference type="SAM" id="Phobius"/>
    </source>
</evidence>
<dbReference type="EMBL" id="JBEUWX010000001">
    <property type="protein sequence ID" value="MFA9949151.1"/>
    <property type="molecule type" value="Genomic_DNA"/>
</dbReference>
<comment type="caution">
    <text evidence="2">The sequence shown here is derived from an EMBL/GenBank/DDBJ whole genome shotgun (WGS) entry which is preliminary data.</text>
</comment>